<organism evidence="1 2">
    <name type="scientific">Marinicrinis lubricantis</name>
    <dbReference type="NCBI Taxonomy" id="2086470"/>
    <lineage>
        <taxon>Bacteria</taxon>
        <taxon>Bacillati</taxon>
        <taxon>Bacillota</taxon>
        <taxon>Bacilli</taxon>
        <taxon>Bacillales</taxon>
        <taxon>Paenibacillaceae</taxon>
    </lineage>
</organism>
<evidence type="ECO:0000313" key="1">
    <source>
        <dbReference type="EMBL" id="MFC5985026.1"/>
    </source>
</evidence>
<gene>
    <name evidence="1" type="ORF">ACFPXP_00695</name>
</gene>
<evidence type="ECO:0000313" key="2">
    <source>
        <dbReference type="Proteomes" id="UP001596250"/>
    </source>
</evidence>
<comment type="caution">
    <text evidence="1">The sequence shown here is derived from an EMBL/GenBank/DDBJ whole genome shotgun (WGS) entry which is preliminary data.</text>
</comment>
<protein>
    <submittedName>
        <fullName evidence="1">Phage tail protein</fullName>
    </submittedName>
</protein>
<dbReference type="Proteomes" id="UP001596250">
    <property type="component" value="Unassembled WGS sequence"/>
</dbReference>
<reference evidence="2" key="1">
    <citation type="journal article" date="2019" name="Int. J. Syst. Evol. Microbiol.">
        <title>The Global Catalogue of Microorganisms (GCM) 10K type strain sequencing project: providing services to taxonomists for standard genome sequencing and annotation.</title>
        <authorList>
            <consortium name="The Broad Institute Genomics Platform"/>
            <consortium name="The Broad Institute Genome Sequencing Center for Infectious Disease"/>
            <person name="Wu L."/>
            <person name="Ma J."/>
        </authorList>
    </citation>
    <scope>NUCLEOTIDE SEQUENCE [LARGE SCALE GENOMIC DNA]</scope>
    <source>
        <strain evidence="2">CCM 8749</strain>
    </source>
</reference>
<dbReference type="Pfam" id="PF10076">
    <property type="entry name" value="Phage_Mu_Gp48"/>
    <property type="match status" value="1"/>
</dbReference>
<proteinExistence type="predicted"/>
<dbReference type="RefSeq" id="WP_379891471.1">
    <property type="nucleotide sequence ID" value="NZ_CBCSCT010000008.1"/>
</dbReference>
<accession>A0ABW1IHJ6</accession>
<dbReference type="EMBL" id="JBHSQV010000002">
    <property type="protein sequence ID" value="MFC5985026.1"/>
    <property type="molecule type" value="Genomic_DNA"/>
</dbReference>
<sequence length="179" mass="20343">MSYLGEMLGLLQPFQRRSTVFKDMFTAESEQFQKYDETLEDLKRQLSVDTATWGLEIYEEEYGIPVDTTKSYSERRSVIKSKMRGTGKVDAALIKLVADSYSNGGVDVDFDGAIRITFTNVIGAPPNIEDLKEAIEEVKPAHIRIKYGYKYLLIQQVQAMTINELQSRPLTDFAPFIPV</sequence>
<name>A0ABW1IHJ6_9BACL</name>
<dbReference type="InterPro" id="IPR018755">
    <property type="entry name" value="Phage_Mu_Gp48"/>
</dbReference>
<keyword evidence="2" id="KW-1185">Reference proteome</keyword>